<feature type="compositionally biased region" description="Basic and acidic residues" evidence="2">
    <location>
        <begin position="202"/>
        <end position="216"/>
    </location>
</feature>
<dbReference type="PANTHER" id="PTHR44145:SF3">
    <property type="entry name" value="DNAJ HOMOLOG SUBFAMILY A MEMBER 3, MITOCHONDRIAL"/>
    <property type="match status" value="1"/>
</dbReference>
<dbReference type="PANTHER" id="PTHR44145">
    <property type="entry name" value="DNAJ HOMOLOG SUBFAMILY A MEMBER 3, MITOCHONDRIAL"/>
    <property type="match status" value="1"/>
</dbReference>
<feature type="domain" description="J" evidence="3">
    <location>
        <begin position="41"/>
        <end position="105"/>
    </location>
</feature>
<dbReference type="InterPro" id="IPR001623">
    <property type="entry name" value="DnaJ_domain"/>
</dbReference>
<protein>
    <submittedName>
        <fullName evidence="4">Peroxisome-assembly ATPase</fullName>
        <ecNumber evidence="4">3.6.4.7</ecNumber>
    </submittedName>
</protein>
<feature type="compositionally biased region" description="Basic and acidic residues" evidence="2">
    <location>
        <begin position="140"/>
        <end position="150"/>
    </location>
</feature>
<dbReference type="PRINTS" id="PR00625">
    <property type="entry name" value="JDOMAIN"/>
</dbReference>
<dbReference type="Pfam" id="PF00226">
    <property type="entry name" value="DnaJ"/>
    <property type="match status" value="1"/>
</dbReference>
<evidence type="ECO:0000313" key="4">
    <source>
        <dbReference type="EMBL" id="WFC94943.1"/>
    </source>
</evidence>
<dbReference type="AlphaFoldDB" id="A0AAF0DT27"/>
<dbReference type="Proteomes" id="UP001216638">
    <property type="component" value="Chromosome 2"/>
</dbReference>
<dbReference type="InterPro" id="IPR018253">
    <property type="entry name" value="DnaJ_domain_CS"/>
</dbReference>
<keyword evidence="4" id="KW-0378">Hydrolase</keyword>
<feature type="compositionally biased region" description="Low complexity" evidence="2">
    <location>
        <begin position="181"/>
        <end position="190"/>
    </location>
</feature>
<reference evidence="4" key="1">
    <citation type="submission" date="2023-03" db="EMBL/GenBank/DDBJ databases">
        <title>Mating type loci evolution in Malassezia.</title>
        <authorList>
            <person name="Coelho M.A."/>
        </authorList>
    </citation>
    <scope>NUCLEOTIDE SEQUENCE</scope>
    <source>
        <strain evidence="4">CBS 14135</strain>
    </source>
</reference>
<dbReference type="InterPro" id="IPR051938">
    <property type="entry name" value="Apopto_cytoskel_mod"/>
</dbReference>
<keyword evidence="1" id="KW-0143">Chaperone</keyword>
<evidence type="ECO:0000256" key="2">
    <source>
        <dbReference type="SAM" id="MobiDB-lite"/>
    </source>
</evidence>
<dbReference type="EC" id="3.6.4.7" evidence="4"/>
<dbReference type="PROSITE" id="PS00636">
    <property type="entry name" value="DNAJ_1"/>
    <property type="match status" value="1"/>
</dbReference>
<accession>A0AAF0DT27</accession>
<organism evidence="4 5">
    <name type="scientific">Malassezia brasiliensis</name>
    <dbReference type="NCBI Taxonomy" id="1821822"/>
    <lineage>
        <taxon>Eukaryota</taxon>
        <taxon>Fungi</taxon>
        <taxon>Dikarya</taxon>
        <taxon>Basidiomycota</taxon>
        <taxon>Ustilaginomycotina</taxon>
        <taxon>Malasseziomycetes</taxon>
        <taxon>Malasseziales</taxon>
        <taxon>Malasseziaceae</taxon>
        <taxon>Malassezia</taxon>
    </lineage>
</organism>
<evidence type="ECO:0000313" key="5">
    <source>
        <dbReference type="Proteomes" id="UP001216638"/>
    </source>
</evidence>
<feature type="compositionally biased region" description="Basic and acidic residues" evidence="2">
    <location>
        <begin position="170"/>
        <end position="180"/>
    </location>
</feature>
<gene>
    <name evidence="4" type="ORF">MBRA1_001581</name>
</gene>
<evidence type="ECO:0000256" key="1">
    <source>
        <dbReference type="ARBA" id="ARBA00023186"/>
    </source>
</evidence>
<sequence length="243" mass="27532">MSRMSSTGLRWAQRRVSGPSAAIRAPSMRALHATHVAHMEDLYAVLGLPHTASKAQIKSQFYQLSKKYHPDVSKSEEGKRMFQRVSEAYATLGNDRSRREYDQRFAGRRSSPAPPGGGPMYDASDNMRRRATANYAWEHRQRMAQREGRHARPSPPPRATPNATNLFAKMAERETRREAARAQSAYAQRSTQHSNPDSFRAWSERRWSQEEKDAERMSPASRFLQVGALLGATAWLSTKLLST</sequence>
<feature type="region of interest" description="Disordered" evidence="2">
    <location>
        <begin position="140"/>
        <end position="218"/>
    </location>
</feature>
<name>A0AAF0DT27_9BASI</name>
<dbReference type="GO" id="GO:0016787">
    <property type="term" value="F:hydrolase activity"/>
    <property type="evidence" value="ECO:0007669"/>
    <property type="project" value="UniProtKB-KW"/>
</dbReference>
<dbReference type="EMBL" id="CP119952">
    <property type="protein sequence ID" value="WFC94943.1"/>
    <property type="molecule type" value="Genomic_DNA"/>
</dbReference>
<dbReference type="InterPro" id="IPR036869">
    <property type="entry name" value="J_dom_sf"/>
</dbReference>
<dbReference type="SUPFAM" id="SSF46565">
    <property type="entry name" value="Chaperone J-domain"/>
    <property type="match status" value="1"/>
</dbReference>
<dbReference type="Gene3D" id="1.10.287.110">
    <property type="entry name" value="DnaJ domain"/>
    <property type="match status" value="1"/>
</dbReference>
<evidence type="ECO:0000259" key="3">
    <source>
        <dbReference type="PROSITE" id="PS50076"/>
    </source>
</evidence>
<dbReference type="CDD" id="cd06257">
    <property type="entry name" value="DnaJ"/>
    <property type="match status" value="1"/>
</dbReference>
<dbReference type="SMART" id="SM00271">
    <property type="entry name" value="DnaJ"/>
    <property type="match status" value="1"/>
</dbReference>
<dbReference type="PROSITE" id="PS50076">
    <property type="entry name" value="DNAJ_2"/>
    <property type="match status" value="1"/>
</dbReference>
<feature type="region of interest" description="Disordered" evidence="2">
    <location>
        <begin position="93"/>
        <end position="126"/>
    </location>
</feature>
<keyword evidence="5" id="KW-1185">Reference proteome</keyword>
<proteinExistence type="predicted"/>
<feature type="compositionally biased region" description="Basic and acidic residues" evidence="2">
    <location>
        <begin position="95"/>
        <end position="105"/>
    </location>
</feature>